<comment type="subcellular location">
    <subcellularLocation>
        <location evidence="1">Membrane</location>
    </subcellularLocation>
</comment>
<dbReference type="SUPFAM" id="SSF81321">
    <property type="entry name" value="Family A G protein-coupled receptor-like"/>
    <property type="match status" value="1"/>
</dbReference>
<dbReference type="EMBL" id="CAJNOR010004973">
    <property type="protein sequence ID" value="CAF1538238.1"/>
    <property type="molecule type" value="Genomic_DNA"/>
</dbReference>
<proteinExistence type="predicted"/>
<keyword evidence="4 7" id="KW-1133">Transmembrane helix</keyword>
<dbReference type="AlphaFoldDB" id="A0A815W3Q5"/>
<dbReference type="Pfam" id="PF01436">
    <property type="entry name" value="NHL"/>
    <property type="match status" value="3"/>
</dbReference>
<dbReference type="CDD" id="cd05819">
    <property type="entry name" value="NHL"/>
    <property type="match status" value="2"/>
</dbReference>
<name>A0A815W3Q5_ADIRI</name>
<keyword evidence="2 7" id="KW-0812">Transmembrane</keyword>
<evidence type="ECO:0000256" key="1">
    <source>
        <dbReference type="ARBA" id="ARBA00004370"/>
    </source>
</evidence>
<dbReference type="GO" id="GO:0008270">
    <property type="term" value="F:zinc ion binding"/>
    <property type="evidence" value="ECO:0007669"/>
    <property type="project" value="UniProtKB-KW"/>
</dbReference>
<evidence type="ECO:0000256" key="7">
    <source>
        <dbReference type="SAM" id="Phobius"/>
    </source>
</evidence>
<dbReference type="PROSITE" id="PS50262">
    <property type="entry name" value="G_PROTEIN_RECEP_F1_2"/>
    <property type="match status" value="1"/>
</dbReference>
<evidence type="ECO:0000256" key="6">
    <source>
        <dbReference type="PROSITE-ProRule" id="PRU00504"/>
    </source>
</evidence>
<protein>
    <recommendedName>
        <fullName evidence="8">G-protein coupled receptors family 1 profile domain-containing protein</fullName>
    </recommendedName>
</protein>
<dbReference type="GO" id="GO:0000209">
    <property type="term" value="P:protein polyubiquitination"/>
    <property type="evidence" value="ECO:0007669"/>
    <property type="project" value="TreeGrafter"/>
</dbReference>
<evidence type="ECO:0000259" key="8">
    <source>
        <dbReference type="PROSITE" id="PS50262"/>
    </source>
</evidence>
<dbReference type="InterPro" id="IPR011042">
    <property type="entry name" value="6-blade_b-propeller_TolB-like"/>
</dbReference>
<feature type="repeat" description="NHL" evidence="6">
    <location>
        <begin position="627"/>
        <end position="658"/>
    </location>
</feature>
<sequence length="1280" mass="145787">MMKLAVPKWIMEPFSPLEENLHTKLNYIVDDFYPYVSHQYDKIYQQAFWKAIVTPPADWHNTSLHCVVVQAFSLNLPKLCPTALWSQTAMTFADQSVVGEHPGNIFINTNNTIFVVHRQRNQILVWNENDTLPSYDISVEFRLTNSIFVRENGDIYIGDSDENRRVQRWIASNKTFVTVMKVASACYGLFIDVIDNLYCSMQNEHQVVKKSLHDLGLVPTIVAGTDILGKAPNQLNQPHGIFVDVNLDLYVADCENNRVQLFRLGGSNGITVVGGSLSSQTTLLSCPHAVVLDGQKYLFVANTMDHAIVGEGLHGFRCIVGCYTHSAKPNQLSFRMSLSFDRSGNIFVSDNNNHRIQKFRIIKSPCDMAFSRPKFCSTAIWHRNGFTFANETILGSKPRAIAIDTNDSVYFIHSERNELLIWHNGDHNSIQRFPDNFSTPASITVTIDDNIYIDNGQPNGRVMKWTLHTLTLTTATYVFSTCFCLFVDIGNNLYCSLHTLHRIVKTQLSNSAKSLLTVAGADNAGSSCYALDHPKGIFVDYKLNLYVADCGNNRVQVFPHGIYNGITIVGGSLSNETIGLNCPSGIALDVQNYLFIVDSDNHRIIGQSRYGFRCLLGCYGQGSHSTQLSFPSTLSFDRVGNIFVLDQGNNRIQKFHYLKNTCDTSSITDTTYPGALKNTSQIYLRKCNSEEFYYEAFEISVSEIYYYTIQSSSDADIDLYGYIYENNFNPLAPAENLLAENNDISTTHRQFKLDIPLYVNTTYILIVTTSSSQVIGEFVLNFRGGKNISIKRQIMPVNFQQKYSSEFTFKSVMYYRDCRIPKCYYESLEINVITTGLYIIRSESDIHMYGYIYESDFNPLKTSENLRLQHNGTCNNYQFKFITNLKNNTKYILVITTFDPYTMGKFSIFISGSNNISHHRFNPKSSDCVVGDQCNFYVKSIGLTLDDILHDELRSNKPLSDQSTSIKFSVTLTIIMFIVGLISSILSFLTFKNKTTQQVGCGLYLLASSITSLLTISMFTIKFWFLLITRINVPMISLTVFQGGCKFIEPILKLLLYLDNWFNACVAIERGFHIFKGINANKMKSKHIARWMILILPFCILSTLIHEPIFLKPFEYPSELNRNESNYISLNGRMSDRPIQCIAEYPRSVQYYNTFILFFHLVVPFIANLCSALFIIFGAARQRSKIKKSHKYIDHVRTQLKEHKQLIVSPIALLVLSSPRLIIALLPGCVKISEKLWLYLLAYFISFIPSILIFMIFVFPSELYMKAFKQSLNISWWRIH</sequence>
<keyword evidence="3" id="KW-0677">Repeat</keyword>
<dbReference type="InterPro" id="IPR001258">
    <property type="entry name" value="NHL_repeat"/>
</dbReference>
<dbReference type="GO" id="GO:0016020">
    <property type="term" value="C:membrane"/>
    <property type="evidence" value="ECO:0007669"/>
    <property type="project" value="UniProtKB-SubCell"/>
</dbReference>
<dbReference type="PROSITE" id="PS51125">
    <property type="entry name" value="NHL"/>
    <property type="match status" value="3"/>
</dbReference>
<dbReference type="InterPro" id="IPR000276">
    <property type="entry name" value="GPCR_Rhodpsn"/>
</dbReference>
<gene>
    <name evidence="9" type="ORF">XAT740_LOCUS41984</name>
</gene>
<organism evidence="9 10">
    <name type="scientific">Adineta ricciae</name>
    <name type="common">Rotifer</name>
    <dbReference type="NCBI Taxonomy" id="249248"/>
    <lineage>
        <taxon>Eukaryota</taxon>
        <taxon>Metazoa</taxon>
        <taxon>Spiralia</taxon>
        <taxon>Gnathifera</taxon>
        <taxon>Rotifera</taxon>
        <taxon>Eurotatoria</taxon>
        <taxon>Bdelloidea</taxon>
        <taxon>Adinetida</taxon>
        <taxon>Adinetidae</taxon>
        <taxon>Adineta</taxon>
    </lineage>
</organism>
<evidence type="ECO:0000256" key="4">
    <source>
        <dbReference type="ARBA" id="ARBA00022989"/>
    </source>
</evidence>
<feature type="transmembrane region" description="Helical" evidence="7">
    <location>
        <begin position="1047"/>
        <end position="1068"/>
    </location>
</feature>
<feature type="transmembrane region" description="Helical" evidence="7">
    <location>
        <begin position="968"/>
        <end position="991"/>
    </location>
</feature>
<comment type="caution">
    <text evidence="9">The sequence shown here is derived from an EMBL/GenBank/DDBJ whole genome shotgun (WGS) entry which is preliminary data.</text>
</comment>
<evidence type="ECO:0000313" key="9">
    <source>
        <dbReference type="EMBL" id="CAF1538238.1"/>
    </source>
</evidence>
<dbReference type="GO" id="GO:0043161">
    <property type="term" value="P:proteasome-mediated ubiquitin-dependent protein catabolic process"/>
    <property type="evidence" value="ECO:0007669"/>
    <property type="project" value="TreeGrafter"/>
</dbReference>
<dbReference type="Pfam" id="PF00001">
    <property type="entry name" value="7tm_1"/>
    <property type="match status" value="1"/>
</dbReference>
<dbReference type="InterPro" id="IPR050952">
    <property type="entry name" value="TRIM-NHL_E3_ligases"/>
</dbReference>
<dbReference type="Proteomes" id="UP000663828">
    <property type="component" value="Unassembled WGS sequence"/>
</dbReference>
<dbReference type="GO" id="GO:0004930">
    <property type="term" value="F:G protein-coupled receptor activity"/>
    <property type="evidence" value="ECO:0007669"/>
    <property type="project" value="InterPro"/>
</dbReference>
<dbReference type="SUPFAM" id="SSF101898">
    <property type="entry name" value="NHL repeat"/>
    <property type="match status" value="2"/>
</dbReference>
<feature type="repeat" description="NHL" evidence="6">
    <location>
        <begin position="531"/>
        <end position="561"/>
    </location>
</feature>
<feature type="repeat" description="NHL" evidence="6">
    <location>
        <begin position="229"/>
        <end position="265"/>
    </location>
</feature>
<feature type="transmembrane region" description="Helical" evidence="7">
    <location>
        <begin position="1155"/>
        <end position="1180"/>
    </location>
</feature>
<feature type="transmembrane region" description="Helical" evidence="7">
    <location>
        <begin position="1088"/>
        <end position="1106"/>
    </location>
</feature>
<feature type="domain" description="G-protein coupled receptors family 1 profile" evidence="8">
    <location>
        <begin position="983"/>
        <end position="1257"/>
    </location>
</feature>
<feature type="transmembrane region" description="Helical" evidence="7">
    <location>
        <begin position="1238"/>
        <end position="1259"/>
    </location>
</feature>
<dbReference type="Gene3D" id="2.120.10.30">
    <property type="entry name" value="TolB, C-terminal domain"/>
    <property type="match status" value="4"/>
</dbReference>
<evidence type="ECO:0000256" key="3">
    <source>
        <dbReference type="ARBA" id="ARBA00022737"/>
    </source>
</evidence>
<feature type="transmembrane region" description="Helical" evidence="7">
    <location>
        <begin position="1206"/>
        <end position="1226"/>
    </location>
</feature>
<dbReference type="PANTHER" id="PTHR24104:SF25">
    <property type="entry name" value="PROTEIN LIN-41"/>
    <property type="match status" value="1"/>
</dbReference>
<accession>A0A815W3Q5</accession>
<dbReference type="Gene3D" id="1.20.1070.10">
    <property type="entry name" value="Rhodopsin 7-helix transmembrane proteins"/>
    <property type="match status" value="1"/>
</dbReference>
<keyword evidence="10" id="KW-1185">Reference proteome</keyword>
<keyword evidence="5 7" id="KW-0472">Membrane</keyword>
<feature type="transmembrane region" description="Helical" evidence="7">
    <location>
        <begin position="1003"/>
        <end position="1027"/>
    </location>
</feature>
<evidence type="ECO:0000256" key="2">
    <source>
        <dbReference type="ARBA" id="ARBA00022692"/>
    </source>
</evidence>
<dbReference type="InterPro" id="IPR017452">
    <property type="entry name" value="GPCR_Rhodpsn_7TM"/>
</dbReference>
<dbReference type="PANTHER" id="PTHR24104">
    <property type="entry name" value="E3 UBIQUITIN-PROTEIN LIGASE NHLRC1-RELATED"/>
    <property type="match status" value="1"/>
</dbReference>
<evidence type="ECO:0000313" key="10">
    <source>
        <dbReference type="Proteomes" id="UP000663828"/>
    </source>
</evidence>
<dbReference type="CDD" id="cd00637">
    <property type="entry name" value="7tm_classA_rhodopsin-like"/>
    <property type="match status" value="1"/>
</dbReference>
<reference evidence="9" key="1">
    <citation type="submission" date="2021-02" db="EMBL/GenBank/DDBJ databases">
        <authorList>
            <person name="Nowell W R."/>
        </authorList>
    </citation>
    <scope>NUCLEOTIDE SEQUENCE</scope>
</reference>
<dbReference type="GO" id="GO:0061630">
    <property type="term" value="F:ubiquitin protein ligase activity"/>
    <property type="evidence" value="ECO:0007669"/>
    <property type="project" value="TreeGrafter"/>
</dbReference>
<evidence type="ECO:0000256" key="5">
    <source>
        <dbReference type="ARBA" id="ARBA00023136"/>
    </source>
</evidence>